<reference evidence="8 9" key="1">
    <citation type="submission" date="2024-01" db="EMBL/GenBank/DDBJ databases">
        <authorList>
            <consortium name="Genoscope - CEA"/>
            <person name="William W."/>
        </authorList>
    </citation>
    <scope>NUCLEOTIDE SEQUENCE [LARGE SCALE GENOMIC DNA]</scope>
    <source>
        <strain evidence="8 9">29B2s-10</strain>
    </source>
</reference>
<gene>
    <name evidence="8" type="primary">TNA1</name>
    <name evidence="8" type="ORF">CAAN4_G08944</name>
</gene>
<proteinExistence type="predicted"/>
<evidence type="ECO:0000313" key="9">
    <source>
        <dbReference type="Proteomes" id="UP001497600"/>
    </source>
</evidence>
<feature type="transmembrane region" description="Helical" evidence="6">
    <location>
        <begin position="124"/>
        <end position="145"/>
    </location>
</feature>
<dbReference type="PANTHER" id="PTHR43791">
    <property type="entry name" value="PERMEASE-RELATED"/>
    <property type="match status" value="1"/>
</dbReference>
<feature type="transmembrane region" description="Helical" evidence="6">
    <location>
        <begin position="219"/>
        <end position="241"/>
    </location>
</feature>
<feature type="domain" description="Major facilitator superfamily (MFS) profile" evidence="7">
    <location>
        <begin position="58"/>
        <end position="473"/>
    </location>
</feature>
<comment type="subcellular location">
    <subcellularLocation>
        <location evidence="1">Membrane</location>
        <topology evidence="1">Multi-pass membrane protein</topology>
    </subcellularLocation>
</comment>
<feature type="transmembrane region" description="Helical" evidence="6">
    <location>
        <begin position="151"/>
        <end position="175"/>
    </location>
</feature>
<accession>A0ABP0EHK1</accession>
<feature type="transmembrane region" description="Helical" evidence="6">
    <location>
        <begin position="447"/>
        <end position="468"/>
    </location>
</feature>
<organism evidence="8 9">
    <name type="scientific">[Candida] anglica</name>
    <dbReference type="NCBI Taxonomy" id="148631"/>
    <lineage>
        <taxon>Eukaryota</taxon>
        <taxon>Fungi</taxon>
        <taxon>Dikarya</taxon>
        <taxon>Ascomycota</taxon>
        <taxon>Saccharomycotina</taxon>
        <taxon>Pichiomycetes</taxon>
        <taxon>Debaryomycetaceae</taxon>
        <taxon>Kurtzmaniella</taxon>
    </lineage>
</organism>
<dbReference type="SUPFAM" id="SSF103473">
    <property type="entry name" value="MFS general substrate transporter"/>
    <property type="match status" value="1"/>
</dbReference>
<keyword evidence="4 6" id="KW-1133">Transmembrane helix</keyword>
<evidence type="ECO:0000256" key="1">
    <source>
        <dbReference type="ARBA" id="ARBA00004141"/>
    </source>
</evidence>
<evidence type="ECO:0000256" key="2">
    <source>
        <dbReference type="ARBA" id="ARBA00022448"/>
    </source>
</evidence>
<dbReference type="Pfam" id="PF07690">
    <property type="entry name" value="MFS_1"/>
    <property type="match status" value="1"/>
</dbReference>
<evidence type="ECO:0000256" key="3">
    <source>
        <dbReference type="ARBA" id="ARBA00022692"/>
    </source>
</evidence>
<dbReference type="Proteomes" id="UP001497600">
    <property type="component" value="Chromosome G"/>
</dbReference>
<protein>
    <submittedName>
        <fullName evidence="8">High-affinity nicotinic acid transporter</fullName>
    </submittedName>
</protein>
<dbReference type="InterPro" id="IPR036259">
    <property type="entry name" value="MFS_trans_sf"/>
</dbReference>
<dbReference type="PANTHER" id="PTHR43791:SF92">
    <property type="entry name" value="AGL026WP"/>
    <property type="match status" value="1"/>
</dbReference>
<keyword evidence="3 6" id="KW-0812">Transmembrane</keyword>
<feature type="transmembrane region" description="Helical" evidence="6">
    <location>
        <begin position="295"/>
        <end position="315"/>
    </location>
</feature>
<evidence type="ECO:0000259" key="7">
    <source>
        <dbReference type="PROSITE" id="PS50850"/>
    </source>
</evidence>
<name>A0ABP0EHK1_9ASCO</name>
<feature type="transmembrane region" description="Helical" evidence="6">
    <location>
        <begin position="385"/>
        <end position="406"/>
    </location>
</feature>
<feature type="transmembrane region" description="Helical" evidence="6">
    <location>
        <begin position="327"/>
        <end position="346"/>
    </location>
</feature>
<evidence type="ECO:0000256" key="6">
    <source>
        <dbReference type="SAM" id="Phobius"/>
    </source>
</evidence>
<keyword evidence="2" id="KW-0813">Transport</keyword>
<evidence type="ECO:0000313" key="8">
    <source>
        <dbReference type="EMBL" id="CAK7917524.1"/>
    </source>
</evidence>
<keyword evidence="5 6" id="KW-0472">Membrane</keyword>
<feature type="transmembrane region" description="Helical" evidence="6">
    <location>
        <begin position="358"/>
        <end position="379"/>
    </location>
</feature>
<sequence>MDRSPKTSLEMVEKVDPEARLHAAATFTTPLPESLISLSPEEFADLEKKTRWKIDLRILPMLVFIYILNYLDRNNIATARLAGLEEDIGLKGSEYQTCISILFVGYILMQIPANMFLNKMAKPSLFLAGIMTVWGVISACTGAVNSFGGLMAIRVLLGVVEAGFFPAALFYLSCWYSRKELAVRTSILYSGSLISGAFSGLIGAGITNGMEGTGGLESWRWLFIIEGAITVVTVPFAYFILPNMPHNTSFLSQQEKDIIMWKLRSEVGQDDSDSESSEQGAYKGALMLAFSDPKVWMVTGILSFLVAACGVTNFFPSVVQTLKFNRITTLCLTAPPYLLAVISTFLWARHADKTGERFWHVVSPLFVSLISFIIACSTMNTGARYFSMCIMIPSLYCSFTTILSWMSNCVPRPPMKRAIALALMNCLSNSTSIWNSYLYPSSDGPRYLTAFVCNCAFLLCAILLTVLLRIRLLKLNRRIEDGTMNWEKELGKGNDGSRISPDFRFLY</sequence>
<feature type="transmembrane region" description="Helical" evidence="6">
    <location>
        <begin position="99"/>
        <end position="117"/>
    </location>
</feature>
<dbReference type="InterPro" id="IPR020846">
    <property type="entry name" value="MFS_dom"/>
</dbReference>
<dbReference type="PROSITE" id="PS50850">
    <property type="entry name" value="MFS"/>
    <property type="match status" value="1"/>
</dbReference>
<keyword evidence="9" id="KW-1185">Reference proteome</keyword>
<feature type="transmembrane region" description="Helical" evidence="6">
    <location>
        <begin position="54"/>
        <end position="71"/>
    </location>
</feature>
<feature type="transmembrane region" description="Helical" evidence="6">
    <location>
        <begin position="187"/>
        <end position="207"/>
    </location>
</feature>
<dbReference type="InterPro" id="IPR011701">
    <property type="entry name" value="MFS"/>
</dbReference>
<dbReference type="EMBL" id="OZ004259">
    <property type="protein sequence ID" value="CAK7917524.1"/>
    <property type="molecule type" value="Genomic_DNA"/>
</dbReference>
<evidence type="ECO:0000256" key="4">
    <source>
        <dbReference type="ARBA" id="ARBA00022989"/>
    </source>
</evidence>
<dbReference type="Gene3D" id="1.20.1250.20">
    <property type="entry name" value="MFS general substrate transporter like domains"/>
    <property type="match status" value="2"/>
</dbReference>
<evidence type="ECO:0000256" key="5">
    <source>
        <dbReference type="ARBA" id="ARBA00023136"/>
    </source>
</evidence>